<gene>
    <name evidence="2" type="ORF">SAMN05518683_10363</name>
</gene>
<dbReference type="STRING" id="1884432.SAMN05518683_10363"/>
<keyword evidence="1" id="KW-0472">Membrane</keyword>
<feature type="transmembrane region" description="Helical" evidence="1">
    <location>
        <begin position="26"/>
        <end position="59"/>
    </location>
</feature>
<evidence type="ECO:0000313" key="3">
    <source>
        <dbReference type="Proteomes" id="UP000198892"/>
    </source>
</evidence>
<feature type="transmembrane region" description="Helical" evidence="1">
    <location>
        <begin position="97"/>
        <end position="117"/>
    </location>
</feature>
<dbReference type="RefSeq" id="WP_093335223.1">
    <property type="nucleotide sequence ID" value="NZ_FOXD01000003.1"/>
</dbReference>
<protein>
    <submittedName>
        <fullName evidence="2">Uncharacterized protein</fullName>
    </submittedName>
</protein>
<dbReference type="Proteomes" id="UP000198892">
    <property type="component" value="Unassembled WGS sequence"/>
</dbReference>
<accession>A0A1I5NAT1</accession>
<keyword evidence="1" id="KW-0812">Transmembrane</keyword>
<proteinExistence type="predicted"/>
<feature type="transmembrane region" description="Helical" evidence="1">
    <location>
        <begin position="71"/>
        <end position="91"/>
    </location>
</feature>
<keyword evidence="1" id="KW-1133">Transmembrane helix</keyword>
<evidence type="ECO:0000313" key="2">
    <source>
        <dbReference type="EMBL" id="SFP18879.1"/>
    </source>
</evidence>
<sequence>MEGQKQCPECHNYKVNEKNSGKVWFYFLIVTGLFSTALGTLIIAPILFVINFFLLGYWYSSKQYRSARVHSLVYGVFWTLLAAFMSGITSVDGGQLVYNFIIGSLALCIVFFIISFMKIKTSSEDAQTEYYRCDSCGYEWTEKPPKEQYA</sequence>
<reference evidence="3" key="1">
    <citation type="submission" date="2016-10" db="EMBL/GenBank/DDBJ databases">
        <authorList>
            <person name="Varghese N."/>
            <person name="Submissions S."/>
        </authorList>
    </citation>
    <scope>NUCLEOTIDE SEQUENCE [LARGE SCALE GENOMIC DNA]</scope>
    <source>
        <strain evidence="3">S7</strain>
    </source>
</reference>
<dbReference type="EMBL" id="FOXD01000003">
    <property type="protein sequence ID" value="SFP18879.1"/>
    <property type="molecule type" value="Genomic_DNA"/>
</dbReference>
<dbReference type="AlphaFoldDB" id="A0A1I5NAT1"/>
<evidence type="ECO:0000256" key="1">
    <source>
        <dbReference type="SAM" id="Phobius"/>
    </source>
</evidence>
<keyword evidence="3" id="KW-1185">Reference proteome</keyword>
<organism evidence="2 3">
    <name type="scientific">Salibacterium halotolerans</name>
    <dbReference type="NCBI Taxonomy" id="1884432"/>
    <lineage>
        <taxon>Bacteria</taxon>
        <taxon>Bacillati</taxon>
        <taxon>Bacillota</taxon>
        <taxon>Bacilli</taxon>
        <taxon>Bacillales</taxon>
        <taxon>Bacillaceae</taxon>
    </lineage>
</organism>
<name>A0A1I5NAT1_9BACI</name>